<evidence type="ECO:0000256" key="1">
    <source>
        <dbReference type="SAM" id="MobiDB-lite"/>
    </source>
</evidence>
<dbReference type="InterPro" id="IPR002192">
    <property type="entry name" value="PPDK_AMP/ATP-bd"/>
</dbReference>
<dbReference type="Pfam" id="PF00391">
    <property type="entry name" value="PEP-utilizers"/>
    <property type="match status" value="1"/>
</dbReference>
<dbReference type="SUPFAM" id="SSF52009">
    <property type="entry name" value="Phosphohistidine domain"/>
    <property type="match status" value="1"/>
</dbReference>
<reference evidence="5" key="1">
    <citation type="journal article" date="2019" name="Int. J. Syst. Evol. Microbiol.">
        <title>The Global Catalogue of Microorganisms (GCM) 10K type strain sequencing project: providing services to taxonomists for standard genome sequencing and annotation.</title>
        <authorList>
            <consortium name="The Broad Institute Genomics Platform"/>
            <consortium name="The Broad Institute Genome Sequencing Center for Infectious Disease"/>
            <person name="Wu L."/>
            <person name="Ma J."/>
        </authorList>
    </citation>
    <scope>NUCLEOTIDE SEQUENCE [LARGE SCALE GENOMIC DNA]</scope>
    <source>
        <strain evidence="5">CCM 8391</strain>
    </source>
</reference>
<comment type="caution">
    <text evidence="4">The sequence shown here is derived from an EMBL/GenBank/DDBJ whole genome shotgun (WGS) entry which is preliminary data.</text>
</comment>
<evidence type="ECO:0000313" key="4">
    <source>
        <dbReference type="EMBL" id="MFC5994805.1"/>
    </source>
</evidence>
<feature type="domain" description="Pyruvate phosphate dikinase AMP/ATP-binding" evidence="3">
    <location>
        <begin position="29"/>
        <end position="315"/>
    </location>
</feature>
<name>A0ABW1J381_9PSEU</name>
<dbReference type="RefSeq" id="WP_379584825.1">
    <property type="nucleotide sequence ID" value="NZ_JBHSQW010000025.1"/>
</dbReference>
<dbReference type="Gene3D" id="3.30.1490.20">
    <property type="entry name" value="ATP-grasp fold, A domain"/>
    <property type="match status" value="1"/>
</dbReference>
<evidence type="ECO:0000259" key="3">
    <source>
        <dbReference type="Pfam" id="PF01326"/>
    </source>
</evidence>
<proteinExistence type="predicted"/>
<dbReference type="PANTHER" id="PTHR43615">
    <property type="entry name" value="PHOSPHOENOLPYRUVATE SYNTHASE-RELATED"/>
    <property type="match status" value="1"/>
</dbReference>
<dbReference type="EMBL" id="JBHSQW010000025">
    <property type="protein sequence ID" value="MFC5994805.1"/>
    <property type="molecule type" value="Genomic_DNA"/>
</dbReference>
<dbReference type="Gene3D" id="3.30.470.20">
    <property type="entry name" value="ATP-grasp fold, B domain"/>
    <property type="match status" value="1"/>
</dbReference>
<organism evidence="4 5">
    <name type="scientific">Pseudonocardia hispaniensis</name>
    <dbReference type="NCBI Taxonomy" id="904933"/>
    <lineage>
        <taxon>Bacteria</taxon>
        <taxon>Bacillati</taxon>
        <taxon>Actinomycetota</taxon>
        <taxon>Actinomycetes</taxon>
        <taxon>Pseudonocardiales</taxon>
        <taxon>Pseudonocardiaceae</taxon>
        <taxon>Pseudonocardia</taxon>
    </lineage>
</organism>
<gene>
    <name evidence="4" type="ORF">ACFQE5_11340</name>
</gene>
<feature type="region of interest" description="Disordered" evidence="1">
    <location>
        <begin position="768"/>
        <end position="788"/>
    </location>
</feature>
<dbReference type="PANTHER" id="PTHR43615:SF1">
    <property type="entry name" value="PPDK_N DOMAIN-CONTAINING PROTEIN"/>
    <property type="match status" value="1"/>
</dbReference>
<evidence type="ECO:0000259" key="2">
    <source>
        <dbReference type="Pfam" id="PF00391"/>
    </source>
</evidence>
<dbReference type="InterPro" id="IPR013815">
    <property type="entry name" value="ATP_grasp_subdomain_1"/>
</dbReference>
<dbReference type="InterPro" id="IPR008279">
    <property type="entry name" value="PEP-util_enz_mobile_dom"/>
</dbReference>
<protein>
    <submittedName>
        <fullName evidence="4">PEP/pyruvate-binding domain-containing protein</fullName>
    </submittedName>
</protein>
<dbReference type="Gene3D" id="3.50.30.10">
    <property type="entry name" value="Phosphohistidine domain"/>
    <property type="match status" value="1"/>
</dbReference>
<feature type="domain" description="PEP-utilising enzyme mobile" evidence="2">
    <location>
        <begin position="812"/>
        <end position="882"/>
    </location>
</feature>
<accession>A0ABW1J381</accession>
<evidence type="ECO:0000313" key="5">
    <source>
        <dbReference type="Proteomes" id="UP001596302"/>
    </source>
</evidence>
<dbReference type="Pfam" id="PF01326">
    <property type="entry name" value="PPDK_N"/>
    <property type="match status" value="1"/>
</dbReference>
<dbReference type="InterPro" id="IPR051549">
    <property type="entry name" value="PEP_Utilizing_Enz"/>
</dbReference>
<dbReference type="InterPro" id="IPR036637">
    <property type="entry name" value="Phosphohistidine_dom_sf"/>
</dbReference>
<sequence>MVSAESPVVAAARPLVLDLAHVTAASWAQVGGKAAHLGELLAAGLAVPPGFCITTDAYAQVADVAGLSERLAGPITAGQATALRERLLAAPIPSRVRAQVAAAYAGLGPDVPVAVRSSATAEDLPEASFAGQQDTSLNIVGTAALLEAVRSCWASLWTERAVSYRATAGIDQAAVRLAVVVQVMVDAQVAGVLFTADPVAGTRTRTVIDASPGLGEAVVSGAVNPDQFVVDTPTGRIVRQRLGDKRTAVRPVPGGGTRWQHRSPDTGPCLTPAQIGQLVALGVRVQEHYGAPQDLEWAIDASGALWLTQARPITTLFPLPEPVRPDRVYFCLSLAQGLVRPVTPMGISAVRVVASIGAHHMFGTPIGDARRGPAGIVTAGERLFVDITPALRSRAGRALVPRVLGVMEARSAVVLRGLFGDPTYAVERTAWWPFLRRAARLWMQFRIPLHLVQALASPAAARRRIRRVEAALAAMAEVPPGLTSAQRLAQVERLLRGVYPLVFTVVPVPAAGFAMLGVARLLAGRDLAPDDVHEVLRSLPHNVTTQMDLRLWALAVRIRVDAEAAAAVRDRTPGELADRYRRGALPAVLQEGVAEFLRAHGHHAVAEIDLGMPRWSDDPGYLFGVLAGYLRPAADPGLAPDARFARGERAAIAAVASVVDRVRRRSRLRATAVGFALGRVRALAGIRETHKDLLIRLFAAARAQLVLVGRELADRGLLDDPADIVYLDLVQAAAAVAGADLRPQVERRRAAYDRELRRRRVPRVLLSDGTEPEALRSPPAEGVGTLVGSPASAGTVTAPARVVLDPADAGLRPGEILVAPSTDPGWTPLFLTAGGLVMEMGGANSHGAVVAREYGIPAVVGVPDATALLATGEMITVDGAAGSVARVPPQR</sequence>
<keyword evidence="5" id="KW-1185">Reference proteome</keyword>
<dbReference type="Proteomes" id="UP001596302">
    <property type="component" value="Unassembled WGS sequence"/>
</dbReference>
<dbReference type="SUPFAM" id="SSF56059">
    <property type="entry name" value="Glutathione synthetase ATP-binding domain-like"/>
    <property type="match status" value="1"/>
</dbReference>